<dbReference type="InterPro" id="IPR036291">
    <property type="entry name" value="NAD(P)-bd_dom_sf"/>
</dbReference>
<comment type="caution">
    <text evidence="5">The sequence shown here is derived from an EMBL/GenBank/DDBJ whole genome shotgun (WGS) entry which is preliminary data.</text>
</comment>
<organism evidence="5 6">
    <name type="scientific">Hapsidospora chrysogenum (strain ATCC 11550 / CBS 779.69 / DSM 880 / IAM 14645 / JCM 23072 / IMI 49137)</name>
    <name type="common">Acremonium chrysogenum</name>
    <dbReference type="NCBI Taxonomy" id="857340"/>
    <lineage>
        <taxon>Eukaryota</taxon>
        <taxon>Fungi</taxon>
        <taxon>Dikarya</taxon>
        <taxon>Ascomycota</taxon>
        <taxon>Pezizomycotina</taxon>
        <taxon>Sordariomycetes</taxon>
        <taxon>Hypocreomycetidae</taxon>
        <taxon>Hypocreales</taxon>
        <taxon>Bionectriaceae</taxon>
        <taxon>Hapsidospora</taxon>
    </lineage>
</organism>
<sequence length="307" mass="33092">MVLSVAGKHALVTGGGSGINLAFCRLLLTKGCSVIIADLQLRPEAQALLDEYPHGSNKSGGKPSAVFHKTDVTSWKQLNALWTAALSAFPTVDIVVPGAGLFEPRWSSFWDPPRSAANPDTASRDDAEGEPGHYATMDVNLTAPIRLSQIAIGHWTTNHQQGCLVHVGSMAGYSSAINTPLYFASKHGLHGFVRSLAGLRDELGIRVSCVAPGGVRTPLWADDPDKCDMIDESTVLLEPEEVAEAMYQLVVDENLGNGTIFECDKRATRVVPEYEGDPPSAESGSVKGYYEAQRELYDRLKKDGLKV</sequence>
<name>A0A086T9W1_HAPC1</name>
<dbReference type="Pfam" id="PF00106">
    <property type="entry name" value="adh_short"/>
    <property type="match status" value="1"/>
</dbReference>
<proteinExistence type="inferred from homology"/>
<dbReference type="InterPro" id="IPR002347">
    <property type="entry name" value="SDR_fam"/>
</dbReference>
<accession>A0A086T9W1</accession>
<keyword evidence="2" id="KW-0560">Oxidoreductase</keyword>
<dbReference type="Gene3D" id="3.40.50.720">
    <property type="entry name" value="NAD(P)-binding Rossmann-like Domain"/>
    <property type="match status" value="1"/>
</dbReference>
<dbReference type="Proteomes" id="UP000029964">
    <property type="component" value="Unassembled WGS sequence"/>
</dbReference>
<gene>
    <name evidence="5" type="ORF">ACRE_029560</name>
</gene>
<evidence type="ECO:0000256" key="1">
    <source>
        <dbReference type="ARBA" id="ARBA00006484"/>
    </source>
</evidence>
<dbReference type="OrthoDB" id="5296at2759"/>
<dbReference type="CDD" id="cd05323">
    <property type="entry name" value="ADH_SDR_c_like"/>
    <property type="match status" value="1"/>
</dbReference>
<protein>
    <submittedName>
        <fullName evidence="5">15-hydroxyprostaglandin dehydrogenase [NAD(+)]-like protein</fullName>
    </submittedName>
</protein>
<feature type="region of interest" description="Disordered" evidence="4">
    <location>
        <begin position="112"/>
        <end position="134"/>
    </location>
</feature>
<keyword evidence="6" id="KW-1185">Reference proteome</keyword>
<dbReference type="STRING" id="857340.A0A086T9W1"/>
<dbReference type="HOGENOM" id="CLU_010194_13_2_1"/>
<comment type="similarity">
    <text evidence="1 3">Belongs to the short-chain dehydrogenases/reductases (SDR) family.</text>
</comment>
<dbReference type="GO" id="GO:0016616">
    <property type="term" value="F:oxidoreductase activity, acting on the CH-OH group of donors, NAD or NADP as acceptor"/>
    <property type="evidence" value="ECO:0007669"/>
    <property type="project" value="TreeGrafter"/>
</dbReference>
<dbReference type="PANTHER" id="PTHR44229">
    <property type="entry name" value="15-HYDROXYPROSTAGLANDIN DEHYDROGENASE [NAD(+)]"/>
    <property type="match status" value="1"/>
</dbReference>
<dbReference type="EMBL" id="JPKY01000022">
    <property type="protein sequence ID" value="KFH46143.1"/>
    <property type="molecule type" value="Genomic_DNA"/>
</dbReference>
<evidence type="ECO:0000256" key="2">
    <source>
        <dbReference type="ARBA" id="ARBA00023002"/>
    </source>
</evidence>
<evidence type="ECO:0000256" key="4">
    <source>
        <dbReference type="SAM" id="MobiDB-lite"/>
    </source>
</evidence>
<reference evidence="6" key="1">
    <citation type="journal article" date="2014" name="Genome Announc.">
        <title>Genome sequence and annotation of Acremonium chrysogenum, producer of the beta-lactam antibiotic cephalosporin C.</title>
        <authorList>
            <person name="Terfehr D."/>
            <person name="Dahlmann T.A."/>
            <person name="Specht T."/>
            <person name="Zadra I."/>
            <person name="Kuernsteiner H."/>
            <person name="Kueck U."/>
        </authorList>
    </citation>
    <scope>NUCLEOTIDE SEQUENCE [LARGE SCALE GENOMIC DNA]</scope>
    <source>
        <strain evidence="6">ATCC 11550 / CBS 779.69 / DSM 880 / IAM 14645 / JCM 23072 / IMI 49137</strain>
    </source>
</reference>
<dbReference type="PANTHER" id="PTHR44229:SF4">
    <property type="entry name" value="15-HYDROXYPROSTAGLANDIN DEHYDROGENASE [NAD(+)]"/>
    <property type="match status" value="1"/>
</dbReference>
<dbReference type="PRINTS" id="PR00080">
    <property type="entry name" value="SDRFAMILY"/>
</dbReference>
<evidence type="ECO:0000313" key="6">
    <source>
        <dbReference type="Proteomes" id="UP000029964"/>
    </source>
</evidence>
<dbReference type="AlphaFoldDB" id="A0A086T9W1"/>
<evidence type="ECO:0000256" key="3">
    <source>
        <dbReference type="RuleBase" id="RU000363"/>
    </source>
</evidence>
<evidence type="ECO:0000313" key="5">
    <source>
        <dbReference type="EMBL" id="KFH46143.1"/>
    </source>
</evidence>
<dbReference type="SUPFAM" id="SSF51735">
    <property type="entry name" value="NAD(P)-binding Rossmann-fold domains"/>
    <property type="match status" value="1"/>
</dbReference>
<dbReference type="GO" id="GO:0005737">
    <property type="term" value="C:cytoplasm"/>
    <property type="evidence" value="ECO:0007669"/>
    <property type="project" value="TreeGrafter"/>
</dbReference>
<dbReference type="PRINTS" id="PR00081">
    <property type="entry name" value="GDHRDH"/>
</dbReference>